<gene>
    <name evidence="5" type="ORF">SAMN02910297_01658</name>
</gene>
<dbReference type="GO" id="GO:0016788">
    <property type="term" value="F:hydrolase activity, acting on ester bonds"/>
    <property type="evidence" value="ECO:0007669"/>
    <property type="project" value="InterPro"/>
</dbReference>
<comment type="similarity">
    <text evidence="1">Belongs to the CRISPR-associated protein Cas6/Cse3/CasE family.</text>
</comment>
<proteinExistence type="inferred from homology"/>
<reference evidence="6" key="1">
    <citation type="submission" date="2016-10" db="EMBL/GenBank/DDBJ databases">
        <authorList>
            <person name="Varghese N."/>
        </authorList>
    </citation>
    <scope>NUCLEOTIDE SEQUENCE [LARGE SCALE GENOMIC DNA]</scope>
    <source>
        <strain evidence="6">DSM 16632</strain>
    </source>
</reference>
<evidence type="ECO:0000256" key="3">
    <source>
        <dbReference type="ARBA" id="ARBA00023118"/>
    </source>
</evidence>
<dbReference type="Pfam" id="PF01881">
    <property type="entry name" value="Cas_Cas6_C"/>
    <property type="match status" value="1"/>
</dbReference>
<dbReference type="PANTHER" id="PTHR36984:SF1">
    <property type="entry name" value="CRISPR-ASSOCIATED ENDORIBONUCLEASE CAS6 1"/>
    <property type="match status" value="1"/>
</dbReference>
<dbReference type="GO" id="GO:0003723">
    <property type="term" value="F:RNA binding"/>
    <property type="evidence" value="ECO:0007669"/>
    <property type="project" value="UniProtKB-KW"/>
</dbReference>
<dbReference type="InterPro" id="IPR049435">
    <property type="entry name" value="Cas_Cas6_C"/>
</dbReference>
<dbReference type="NCBIfam" id="TIGR01877">
    <property type="entry name" value="cas_cas6"/>
    <property type="match status" value="1"/>
</dbReference>
<protein>
    <submittedName>
        <fullName evidence="5">CRISPR-associated protein, Cas6 family</fullName>
    </submittedName>
</protein>
<feature type="domain" description="CRISPR associated protein Cas6 C-terminal" evidence="4">
    <location>
        <begin position="116"/>
        <end position="236"/>
    </location>
</feature>
<evidence type="ECO:0000256" key="2">
    <source>
        <dbReference type="ARBA" id="ARBA00022884"/>
    </source>
</evidence>
<dbReference type="GO" id="GO:0051607">
    <property type="term" value="P:defense response to virus"/>
    <property type="evidence" value="ECO:0007669"/>
    <property type="project" value="UniProtKB-KW"/>
</dbReference>
<organism evidence="5 6">
    <name type="scientific">Methanobrevibacter olleyae</name>
    <dbReference type="NCBI Taxonomy" id="294671"/>
    <lineage>
        <taxon>Archaea</taxon>
        <taxon>Methanobacteriati</taxon>
        <taxon>Methanobacteriota</taxon>
        <taxon>Methanomada group</taxon>
        <taxon>Methanobacteria</taxon>
        <taxon>Methanobacteriales</taxon>
        <taxon>Methanobacteriaceae</taxon>
        <taxon>Methanobrevibacter</taxon>
    </lineage>
</organism>
<evidence type="ECO:0000256" key="1">
    <source>
        <dbReference type="ARBA" id="ARBA00005937"/>
    </source>
</evidence>
<sequence>MGDRIRLILEFKSLNDCKYSDINKYDIQGFIYSLLKYDLVFKNYHDVVGFKFFNFSNIFPVSNFKKGTIKKLIISSPNSKFIYAVRDSLNEKENLCLNKLDIVIQSIKIINPKESNKFISSTPIVLFEDNSKNQYYSFKQNPDFDFFFNRLKDNAIKKYNAYTEKDFYLEDNLFNSFEFKREVSVRVRKNNNTFVIIGSLWKSLEIDINKENKDFYKFLLDTGLGEKNSLGFGMINDVR</sequence>
<dbReference type="InterPro" id="IPR045747">
    <property type="entry name" value="CRISPR-assoc_prot_Cas6_N_sf"/>
</dbReference>
<dbReference type="OrthoDB" id="43942at2157"/>
<evidence type="ECO:0000259" key="4">
    <source>
        <dbReference type="Pfam" id="PF01881"/>
    </source>
</evidence>
<dbReference type="RefSeq" id="WP_159428554.1">
    <property type="nucleotide sequence ID" value="NZ_FOTL01000034.1"/>
</dbReference>
<name>A0A1I4K7A0_METOL</name>
<evidence type="ECO:0000313" key="6">
    <source>
        <dbReference type="Proteomes" id="UP000183442"/>
    </source>
</evidence>
<dbReference type="InterPro" id="IPR010156">
    <property type="entry name" value="CRISPR-assoc_prot_Cas6"/>
</dbReference>
<keyword evidence="2" id="KW-0694">RNA-binding</keyword>
<dbReference type="PANTHER" id="PTHR36984">
    <property type="entry name" value="CRISPR-ASSOCIATED ENDORIBONUCLEASE CAS6 1"/>
    <property type="match status" value="1"/>
</dbReference>
<dbReference type="EMBL" id="FOTL01000034">
    <property type="protein sequence ID" value="SFL74645.1"/>
    <property type="molecule type" value="Genomic_DNA"/>
</dbReference>
<keyword evidence="3" id="KW-0051">Antiviral defense</keyword>
<dbReference type="AlphaFoldDB" id="A0A1I4K7A0"/>
<accession>A0A1I4K7A0</accession>
<dbReference type="Gene3D" id="3.30.70.1890">
    <property type="match status" value="1"/>
</dbReference>
<dbReference type="CDD" id="cd21140">
    <property type="entry name" value="Cas6_I-like"/>
    <property type="match status" value="1"/>
</dbReference>
<evidence type="ECO:0000313" key="5">
    <source>
        <dbReference type="EMBL" id="SFL74645.1"/>
    </source>
</evidence>
<dbReference type="Proteomes" id="UP000183442">
    <property type="component" value="Unassembled WGS sequence"/>
</dbReference>
<dbReference type="Gene3D" id="3.30.70.1900">
    <property type="match status" value="1"/>
</dbReference>